<proteinExistence type="predicted"/>
<organism evidence="1 2">
    <name type="scientific">Vibrio phage Thalassa</name>
    <dbReference type="NCBI Taxonomy" id="2570301"/>
    <lineage>
        <taxon>Viruses</taxon>
        <taxon>Duplodnaviria</taxon>
        <taxon>Heunggongvirae</taxon>
        <taxon>Uroviricota</taxon>
        <taxon>Caudoviricetes</taxon>
        <taxon>Demerecviridae</taxon>
        <taxon>Ermolyevavirinae</taxon>
        <taxon>Thalassavirus</taxon>
        <taxon>Thalassavirus thalassa</taxon>
    </lineage>
</organism>
<evidence type="ECO:0000313" key="1">
    <source>
        <dbReference type="EMBL" id="AUG85241.1"/>
    </source>
</evidence>
<reference evidence="2" key="1">
    <citation type="submission" date="2017-12" db="EMBL/GenBank/DDBJ databases">
        <authorList>
            <person name="Page C.L."/>
            <person name="McFadden E.F."/>
            <person name="Syed A.X."/>
            <person name="Lafty E.M."/>
            <person name="Hyatt D.A."/>
            <person name="Farronato D.M."/>
            <person name="Dong S.Z."/>
            <person name="Apostolopoulos E.L."/>
            <person name="Broussard G.W."/>
        </authorList>
    </citation>
    <scope>NUCLEOTIDE SEQUENCE [LARGE SCALE GENOMIC DNA]</scope>
</reference>
<accession>A0A2H5BGW5</accession>
<protein>
    <submittedName>
        <fullName evidence="1">Uncharacterized protein</fullName>
    </submittedName>
</protein>
<evidence type="ECO:0000313" key="2">
    <source>
        <dbReference type="Proteomes" id="UP000240962"/>
    </source>
</evidence>
<keyword evidence="2" id="KW-1185">Reference proteome</keyword>
<dbReference type="EMBL" id="MG649967">
    <property type="protein sequence ID" value="AUG85241.1"/>
    <property type="molecule type" value="Genomic_DNA"/>
</dbReference>
<dbReference type="Proteomes" id="UP000240962">
    <property type="component" value="Segment"/>
</dbReference>
<gene>
    <name evidence="1" type="ORF">THALASSA_39</name>
</gene>
<sequence length="178" mass="20286">MKVNISGSWKNGIPWVNIGGTWRKGVATWVNIGGTWKKMAYAFTHIVITQKIIEKRFGSNYSWESEKDTVFTKDPSDYPLSQFKAYTSKNKYTSTPSAAWFMLTFSDKTEGDKMHNLFKANKVKLSVKAGFDQTYTTSNTDTIKGSDLIQFQPKDKLSAYNLIKSAKNRTLTFTIDYI</sequence>
<name>A0A2H5BGW5_9CAUD</name>